<dbReference type="GO" id="GO:0005524">
    <property type="term" value="F:ATP binding"/>
    <property type="evidence" value="ECO:0007669"/>
    <property type="project" value="UniProtKB-UniRule"/>
</dbReference>
<dbReference type="Gene3D" id="3.40.50.300">
    <property type="entry name" value="P-loop containing nucleotide triphosphate hydrolases"/>
    <property type="match status" value="3"/>
</dbReference>
<evidence type="ECO:0000256" key="4">
    <source>
        <dbReference type="ARBA" id="ARBA00022840"/>
    </source>
</evidence>
<dbReference type="PANTHER" id="PTHR11070">
    <property type="entry name" value="UVRD / RECB / PCRA DNA HELICASE FAMILY MEMBER"/>
    <property type="match status" value="1"/>
</dbReference>
<sequence length="783" mass="91219">MGIRPEDHQQEQHRVNQVIQEIERQMNLLLQNTSQLKGDIVSIRKNFWEDIRINLENESEVIETVASMLQQSQVLSERERTHQQGSRQLSSLSRLHQSPWFGRVNFMETGEQHEEAIYIGIASLYDAEGDEILVYDWRTPIASLFYDYPPGPVQFDTPTGTIYGDMSLKRQYIIRHNTIQAMFDTGLTIGDQILQEVLGQQANSEMKSIVATIQREQNRLIRAKDSRILLVQGPAGSGKTSTALQRIAYLLYRDRNTLTSENILLFSPNPLFNSYVSTVLPELGERNMQQTTFQEYLESGIESIFTLEDAFTQLEYLLTATKDVAYETRLTGISFKASLSFMKAIDHYVTSLETQGMVFKDLIFKDRILISHEEIHHYYQNCDPALSIPERIQKVTIWILAQMKKRTQKDRKLPWVSEEIQLLDDETLNRAYQKLQQKNAFTEDSFDDFAREEELLANWVIQKHLQPLRNDVKKRSFIDVPALYQQLFSDPSFLHRFMEDLPANWPGICEQTTSQLATNQLAYEDTTPYLYLKEKLEGFRENRSLRHVFIDEAQDYSLFQFAFIRHLFPRAKMTVLGDPYQQIHPHSGSYDDNLLSTPFTTLFSQEEIKEIPLGKSYRSTRPIVEFTRQIIKNPTIQPFDRQGERPHLVQWRNKDEHIQQLITRLHEIQQRGHRTIAILCKTAQESHDAYERLQDRIQLQLIHHESSSFDDGILILPCYLAKGVEFDAVIIYDVSASQYNHKSERKLLYTACTRAMHELHLFYGEELSPMIASIDPASYVHEC</sequence>
<dbReference type="GO" id="GO:0043138">
    <property type="term" value="F:3'-5' DNA helicase activity"/>
    <property type="evidence" value="ECO:0007669"/>
    <property type="project" value="TreeGrafter"/>
</dbReference>
<keyword evidence="2 5" id="KW-0378">Hydrolase</keyword>
<evidence type="ECO:0000256" key="5">
    <source>
        <dbReference type="PROSITE-ProRule" id="PRU00560"/>
    </source>
</evidence>
<evidence type="ECO:0000256" key="1">
    <source>
        <dbReference type="ARBA" id="ARBA00022741"/>
    </source>
</evidence>
<keyword evidence="8" id="KW-1185">Reference proteome</keyword>
<feature type="domain" description="UvrD-like helicase ATP-binding" evidence="6">
    <location>
        <begin position="212"/>
        <end position="620"/>
    </location>
</feature>
<organism evidence="7 8">
    <name type="scientific">Marininema halotolerans</name>
    <dbReference type="NCBI Taxonomy" id="1155944"/>
    <lineage>
        <taxon>Bacteria</taxon>
        <taxon>Bacillati</taxon>
        <taxon>Bacillota</taxon>
        <taxon>Bacilli</taxon>
        <taxon>Bacillales</taxon>
        <taxon>Thermoactinomycetaceae</taxon>
        <taxon>Marininema</taxon>
    </lineage>
</organism>
<dbReference type="NCBIfam" id="NF041464">
    <property type="entry name" value="HelD_BACSU"/>
    <property type="match status" value="1"/>
</dbReference>
<evidence type="ECO:0000313" key="8">
    <source>
        <dbReference type="Proteomes" id="UP000198660"/>
    </source>
</evidence>
<evidence type="ECO:0000256" key="3">
    <source>
        <dbReference type="ARBA" id="ARBA00022806"/>
    </source>
</evidence>
<dbReference type="PROSITE" id="PS51198">
    <property type="entry name" value="UVRD_HELICASE_ATP_BIND"/>
    <property type="match status" value="1"/>
</dbReference>
<feature type="binding site" evidence="5">
    <location>
        <begin position="233"/>
        <end position="240"/>
    </location>
    <ligand>
        <name>ATP</name>
        <dbReference type="ChEBI" id="CHEBI:30616"/>
    </ligand>
</feature>
<dbReference type="InterPro" id="IPR027785">
    <property type="entry name" value="UvrD-like_helicase_C"/>
</dbReference>
<name>A0A1I6SVH8_9BACL</name>
<evidence type="ECO:0000259" key="6">
    <source>
        <dbReference type="PROSITE" id="PS51198"/>
    </source>
</evidence>
<dbReference type="InterPro" id="IPR048228">
    <property type="entry name" value="HelD_bacillota"/>
</dbReference>
<dbReference type="Proteomes" id="UP000198660">
    <property type="component" value="Unassembled WGS sequence"/>
</dbReference>
<dbReference type="Pfam" id="PF00580">
    <property type="entry name" value="UvrD-helicase"/>
    <property type="match status" value="1"/>
</dbReference>
<evidence type="ECO:0000256" key="2">
    <source>
        <dbReference type="ARBA" id="ARBA00022801"/>
    </source>
</evidence>
<keyword evidence="3 5" id="KW-0347">Helicase</keyword>
<keyword evidence="4 5" id="KW-0067">ATP-binding</keyword>
<dbReference type="AlphaFoldDB" id="A0A1I6SVH8"/>
<accession>A0A1I6SVH8</accession>
<dbReference type="GO" id="GO:0003677">
    <property type="term" value="F:DNA binding"/>
    <property type="evidence" value="ECO:0007669"/>
    <property type="project" value="InterPro"/>
</dbReference>
<dbReference type="InterPro" id="IPR014016">
    <property type="entry name" value="UvrD-like_ATP-bd"/>
</dbReference>
<reference evidence="8" key="1">
    <citation type="submission" date="2016-10" db="EMBL/GenBank/DDBJ databases">
        <authorList>
            <person name="Varghese N."/>
            <person name="Submissions S."/>
        </authorList>
    </citation>
    <scope>NUCLEOTIDE SEQUENCE [LARGE SCALE GENOMIC DNA]</scope>
    <source>
        <strain evidence="8">DSM 45789</strain>
    </source>
</reference>
<protein>
    <submittedName>
        <fullName evidence="7">DNA helicase-2 / ATP-dependent DNA helicase PcrA</fullName>
    </submittedName>
</protein>
<dbReference type="EMBL" id="FPAA01000008">
    <property type="protein sequence ID" value="SFS80995.1"/>
    <property type="molecule type" value="Genomic_DNA"/>
</dbReference>
<proteinExistence type="predicted"/>
<dbReference type="InterPro" id="IPR027417">
    <property type="entry name" value="P-loop_NTPase"/>
</dbReference>
<dbReference type="SUPFAM" id="SSF52540">
    <property type="entry name" value="P-loop containing nucleoside triphosphate hydrolases"/>
    <property type="match status" value="1"/>
</dbReference>
<dbReference type="GO" id="GO:0016787">
    <property type="term" value="F:hydrolase activity"/>
    <property type="evidence" value="ECO:0007669"/>
    <property type="project" value="UniProtKB-UniRule"/>
</dbReference>
<dbReference type="OrthoDB" id="9787585at2"/>
<keyword evidence="1 5" id="KW-0547">Nucleotide-binding</keyword>
<dbReference type="PANTHER" id="PTHR11070:SF17">
    <property type="entry name" value="DNA HELICASE IV"/>
    <property type="match status" value="1"/>
</dbReference>
<dbReference type="GO" id="GO:0005829">
    <property type="term" value="C:cytosol"/>
    <property type="evidence" value="ECO:0007669"/>
    <property type="project" value="TreeGrafter"/>
</dbReference>
<gene>
    <name evidence="7" type="ORF">SAMN05444972_10873</name>
</gene>
<dbReference type="GO" id="GO:0000725">
    <property type="term" value="P:recombinational repair"/>
    <property type="evidence" value="ECO:0007669"/>
    <property type="project" value="TreeGrafter"/>
</dbReference>
<dbReference type="InterPro" id="IPR000212">
    <property type="entry name" value="DNA_helicase_UvrD/REP"/>
</dbReference>
<dbReference type="RefSeq" id="WP_091837545.1">
    <property type="nucleotide sequence ID" value="NZ_FPAA01000008.1"/>
</dbReference>
<dbReference type="Pfam" id="PF13538">
    <property type="entry name" value="UvrD_C_2"/>
    <property type="match status" value="1"/>
</dbReference>
<evidence type="ECO:0000313" key="7">
    <source>
        <dbReference type="EMBL" id="SFS80995.1"/>
    </source>
</evidence>